<gene>
    <name evidence="1" type="ORF">CLHUN_40310</name>
</gene>
<keyword evidence="2" id="KW-1185">Reference proteome</keyword>
<comment type="caution">
    <text evidence="1">The sequence shown here is derived from an EMBL/GenBank/DDBJ whole genome shotgun (WGS) entry which is preliminary data.</text>
</comment>
<proteinExistence type="predicted"/>
<dbReference type="STRING" id="48256.CLHUN_40310"/>
<evidence type="ECO:0000313" key="2">
    <source>
        <dbReference type="Proteomes" id="UP000191554"/>
    </source>
</evidence>
<evidence type="ECO:0000313" key="1">
    <source>
        <dbReference type="EMBL" id="OPX42125.1"/>
    </source>
</evidence>
<sequence length="70" mass="8249">MYSRYNKKDIVFGRDVFDSSRNYLVGIKPDSQGSEFAGAIEKNEPAALSQCFRQYLWFINKQVFAREVYR</sequence>
<reference evidence="1 2" key="1">
    <citation type="submission" date="2017-03" db="EMBL/GenBank/DDBJ databases">
        <title>Genome sequence of Clostridium hungatei DSM 14427.</title>
        <authorList>
            <person name="Poehlein A."/>
            <person name="Daniel R."/>
        </authorList>
    </citation>
    <scope>NUCLEOTIDE SEQUENCE [LARGE SCALE GENOMIC DNA]</scope>
    <source>
        <strain evidence="1 2">DSM 14427</strain>
    </source>
</reference>
<accession>A0A1V4SF83</accession>
<name>A0A1V4SF83_RUMHU</name>
<dbReference type="RefSeq" id="WP_080066489.1">
    <property type="nucleotide sequence ID" value="NZ_MZGX01000034.1"/>
</dbReference>
<dbReference type="Proteomes" id="UP000191554">
    <property type="component" value="Unassembled WGS sequence"/>
</dbReference>
<dbReference type="EMBL" id="MZGX01000034">
    <property type="protein sequence ID" value="OPX42125.1"/>
    <property type="molecule type" value="Genomic_DNA"/>
</dbReference>
<organism evidence="1 2">
    <name type="scientific">Ruminiclostridium hungatei</name>
    <name type="common">Clostridium hungatei</name>
    <dbReference type="NCBI Taxonomy" id="48256"/>
    <lineage>
        <taxon>Bacteria</taxon>
        <taxon>Bacillati</taxon>
        <taxon>Bacillota</taxon>
        <taxon>Clostridia</taxon>
        <taxon>Eubacteriales</taxon>
        <taxon>Oscillospiraceae</taxon>
        <taxon>Ruminiclostridium</taxon>
    </lineage>
</organism>
<protein>
    <submittedName>
        <fullName evidence="1">Uncharacterized protein</fullName>
    </submittedName>
</protein>
<dbReference type="AlphaFoldDB" id="A0A1V4SF83"/>